<dbReference type="SUPFAM" id="SSF109854">
    <property type="entry name" value="DinB/YfiT-like putative metalloenzymes"/>
    <property type="match status" value="1"/>
</dbReference>
<dbReference type="Pfam" id="PF11716">
    <property type="entry name" value="MDMPI_N"/>
    <property type="match status" value="1"/>
</dbReference>
<dbReference type="Proteomes" id="UP001317259">
    <property type="component" value="Unassembled WGS sequence"/>
</dbReference>
<accession>A0ABT0FU80</accession>
<dbReference type="InterPro" id="IPR017517">
    <property type="entry name" value="Maleyloyr_isom"/>
</dbReference>
<organism evidence="2 3">
    <name type="scientific">Actinomadura luzonensis</name>
    <dbReference type="NCBI Taxonomy" id="2805427"/>
    <lineage>
        <taxon>Bacteria</taxon>
        <taxon>Bacillati</taxon>
        <taxon>Actinomycetota</taxon>
        <taxon>Actinomycetes</taxon>
        <taxon>Streptosporangiales</taxon>
        <taxon>Thermomonosporaceae</taxon>
        <taxon>Actinomadura</taxon>
    </lineage>
</organism>
<comment type="caution">
    <text evidence="2">The sequence shown here is derived from an EMBL/GenBank/DDBJ whole genome shotgun (WGS) entry which is preliminary data.</text>
</comment>
<name>A0ABT0FU80_9ACTN</name>
<dbReference type="EMBL" id="JAKRKC020000001">
    <property type="protein sequence ID" value="MCK2215458.1"/>
    <property type="molecule type" value="Genomic_DNA"/>
</dbReference>
<dbReference type="GO" id="GO:0016853">
    <property type="term" value="F:isomerase activity"/>
    <property type="evidence" value="ECO:0007669"/>
    <property type="project" value="UniProtKB-KW"/>
</dbReference>
<dbReference type="InterPro" id="IPR034660">
    <property type="entry name" value="DinB/YfiT-like"/>
</dbReference>
<proteinExistence type="predicted"/>
<feature type="domain" description="Mycothiol-dependent maleylpyruvate isomerase metal-binding" evidence="1">
    <location>
        <begin position="11"/>
        <end position="147"/>
    </location>
</feature>
<dbReference type="Gene3D" id="1.20.120.450">
    <property type="entry name" value="dinb family like domain"/>
    <property type="match status" value="1"/>
</dbReference>
<evidence type="ECO:0000259" key="1">
    <source>
        <dbReference type="Pfam" id="PF11716"/>
    </source>
</evidence>
<protein>
    <submittedName>
        <fullName evidence="2">Maleylpyruvate isomerase family mycothiol-dependent enzyme</fullName>
    </submittedName>
</protein>
<reference evidence="2 3" key="1">
    <citation type="submission" date="2022-04" db="EMBL/GenBank/DDBJ databases">
        <title>Genome draft of Actinomadura sp. ATCC 31491.</title>
        <authorList>
            <person name="Shi X."/>
            <person name="Du Y."/>
        </authorList>
    </citation>
    <scope>NUCLEOTIDE SEQUENCE [LARGE SCALE GENOMIC DNA]</scope>
    <source>
        <strain evidence="2 3">ATCC 31491</strain>
    </source>
</reference>
<evidence type="ECO:0000313" key="3">
    <source>
        <dbReference type="Proteomes" id="UP001317259"/>
    </source>
</evidence>
<dbReference type="NCBIfam" id="TIGR03083">
    <property type="entry name" value="maleylpyruvate isomerase family mycothiol-dependent enzyme"/>
    <property type="match status" value="1"/>
</dbReference>
<keyword evidence="3" id="KW-1185">Reference proteome</keyword>
<gene>
    <name evidence="2" type="ORF">MF672_016915</name>
</gene>
<dbReference type="InterPro" id="IPR024344">
    <property type="entry name" value="MDMPI_metal-binding"/>
</dbReference>
<dbReference type="RefSeq" id="WP_242379894.1">
    <property type="nucleotide sequence ID" value="NZ_JAKRKC020000001.1"/>
</dbReference>
<keyword evidence="2" id="KW-0413">Isomerase</keyword>
<evidence type="ECO:0000313" key="2">
    <source>
        <dbReference type="EMBL" id="MCK2215458.1"/>
    </source>
</evidence>
<sequence length="263" mass="27865">MSSADTVIAVLRTGHDDLAGLVSGLGDDDLARPSGAAEWDVSQVLGHLGSGAEIGLAVLQAALKDEPGPGHDFNQSVWDRWDAMSRRERADGFLRAGQDLTALYESLDAAARDNLRIDLGFLPAPADVGTVARMRLSELALHAWDVRVAFDEHATLAPDATAVLLREGPDLFAWIGKVDRLGGRSLVVTVSTTEPDSVFALRLRAPISVDADVPERPDGTLALPAEAWLRLVAGRLAPAHTPGGVVTTGAADLDLLREVFPGY</sequence>